<feature type="compositionally biased region" description="Low complexity" evidence="1">
    <location>
        <begin position="628"/>
        <end position="637"/>
    </location>
</feature>
<organism evidence="3 4">
    <name type="scientific">Phycomyces blakesleeanus</name>
    <dbReference type="NCBI Taxonomy" id="4837"/>
    <lineage>
        <taxon>Eukaryota</taxon>
        <taxon>Fungi</taxon>
        <taxon>Fungi incertae sedis</taxon>
        <taxon>Mucoromycota</taxon>
        <taxon>Mucoromycotina</taxon>
        <taxon>Mucoromycetes</taxon>
        <taxon>Mucorales</taxon>
        <taxon>Phycomycetaceae</taxon>
        <taxon>Phycomyces</taxon>
    </lineage>
</organism>
<gene>
    <name evidence="3" type="ORF">J3Q64DRAFT_1780321</name>
</gene>
<name>A0ABR3AHW7_PHYBL</name>
<evidence type="ECO:0000256" key="2">
    <source>
        <dbReference type="SAM" id="SignalP"/>
    </source>
</evidence>
<feature type="compositionally biased region" description="Low complexity" evidence="1">
    <location>
        <begin position="383"/>
        <end position="443"/>
    </location>
</feature>
<evidence type="ECO:0000256" key="1">
    <source>
        <dbReference type="SAM" id="MobiDB-lite"/>
    </source>
</evidence>
<keyword evidence="2" id="KW-0732">Signal</keyword>
<feature type="compositionally biased region" description="Polar residues" evidence="1">
    <location>
        <begin position="444"/>
        <end position="486"/>
    </location>
</feature>
<feature type="compositionally biased region" description="Basic and acidic residues" evidence="1">
    <location>
        <begin position="523"/>
        <end position="558"/>
    </location>
</feature>
<sequence>MSLSCHLLLKLRAKKMPQSLLLRLFFFFGLSSVGHGSNSDIMPKRPWGGYSFVNFTSSKGTPAPHSQRRIRSPKMRSKSNTANQITTKSSTDAFTWAHLAEHVDKNAFKEDQGIDEFVSFFSSQGLANNSHSGSQPEMDDLVAMLKNHHVSDTGPTTETTGTLKDDHPTANIPLVSFNFNFNDRLQTNLDNAKATKAAHKVATTAAPDTQEIPAQLSNSNAPLTPSTSSTTHQAGFGVPPTSNKLQPNVNMPSDYKFSFSANIPCQKDAVDLKNYEMPRTAVYIRPLTPGNNHDKPLSDTDHAPHPLSQMSFPKAPVLAQKDVSAENYRANEPGFAVRERRTGSNDASFVHLQHRRILPMPKPSHKRRAIKKESIFGTLPQLTNASTETTKSSASANTSVGSTFPPTTSSTPSTAATATTATNTTTTSTTGAAATATDSSTTPHVWQSKAQTNNTFGATCNTQNSTGQRENWDTNTAATFNGTNSSQNGFKYENIEAQQSVGPIDAIYREKTKKMKRSVANDLETKTNNAEERKDNRRKDRGRKAGEDDGESMHHAGGRFSDKIFDFSIDENTKEKWKKLPELEEIQLSKRSIGLTEVLKQAKSPKATPRVVRPSKFRERNRIDPVRLPSDPISSVPLPLPLPPLPPPPPPPPPPIPQQLSSKGKKSSNTPKKKKGKQTGPPNVVTKAQKSNVDLERKRPVQHSKVSISSSSSSLPLPLPSSIKPNNSTLMSAASSAGTSETITSGKKGKKAQRRKNQEDQGLSSGYDLFSEVSVIRNINPDDWTCLFCQFEIFCNGIEVARRKGGFYRRRRERQRKLREVEAKRNGEAMVRLQSDDEDRIVGGINGDRDHSIFPKKPLGPVPLTSIPTSTAEPGPTRHIRRNNHST</sequence>
<feature type="compositionally biased region" description="Basic residues" evidence="1">
    <location>
        <begin position="66"/>
        <end position="77"/>
    </location>
</feature>
<feature type="region of interest" description="Disordered" evidence="1">
    <location>
        <begin position="373"/>
        <end position="486"/>
    </location>
</feature>
<feature type="chain" id="PRO_5046381892" evidence="2">
    <location>
        <begin position="37"/>
        <end position="887"/>
    </location>
</feature>
<feature type="compositionally biased region" description="Polar residues" evidence="1">
    <location>
        <begin position="724"/>
        <end position="745"/>
    </location>
</feature>
<feature type="compositionally biased region" description="Basic residues" evidence="1">
    <location>
        <begin position="663"/>
        <end position="677"/>
    </location>
</feature>
<feature type="signal peptide" evidence="2">
    <location>
        <begin position="1"/>
        <end position="36"/>
    </location>
</feature>
<reference evidence="3 4" key="1">
    <citation type="submission" date="2024-04" db="EMBL/GenBank/DDBJ databases">
        <title>Symmetric and asymmetric DNA N6-adenine methylation regulates different biological responses in Mucorales.</title>
        <authorList>
            <consortium name="Lawrence Berkeley National Laboratory"/>
            <person name="Lax C."/>
            <person name="Mondo S.J."/>
            <person name="Osorio-Concepcion M."/>
            <person name="Muszewska A."/>
            <person name="Corrochano-Luque M."/>
            <person name="Gutierrez G."/>
            <person name="Riley R."/>
            <person name="Lipzen A."/>
            <person name="Guo J."/>
            <person name="Hundley H."/>
            <person name="Amirebrahimi M."/>
            <person name="Ng V."/>
            <person name="Lorenzo-Gutierrez D."/>
            <person name="Binder U."/>
            <person name="Yang J."/>
            <person name="Song Y."/>
            <person name="Canovas D."/>
            <person name="Navarro E."/>
            <person name="Freitag M."/>
            <person name="Gabaldon T."/>
            <person name="Grigoriev I.V."/>
            <person name="Corrochano L.M."/>
            <person name="Nicolas F.E."/>
            <person name="Garre V."/>
        </authorList>
    </citation>
    <scope>NUCLEOTIDE SEQUENCE [LARGE SCALE GENOMIC DNA]</scope>
    <source>
        <strain evidence="3 4">L51</strain>
    </source>
</reference>
<feature type="region of interest" description="Disordered" evidence="1">
    <location>
        <begin position="845"/>
        <end position="887"/>
    </location>
</feature>
<feature type="compositionally biased region" description="Pro residues" evidence="1">
    <location>
        <begin position="638"/>
        <end position="657"/>
    </location>
</feature>
<dbReference type="Proteomes" id="UP001448207">
    <property type="component" value="Unassembled WGS sequence"/>
</dbReference>
<dbReference type="EMBL" id="JBCLYO010000051">
    <property type="protein sequence ID" value="KAL0073789.1"/>
    <property type="molecule type" value="Genomic_DNA"/>
</dbReference>
<feature type="region of interest" description="Disordered" evidence="1">
    <location>
        <begin position="58"/>
        <end position="84"/>
    </location>
</feature>
<evidence type="ECO:0000313" key="4">
    <source>
        <dbReference type="Proteomes" id="UP001448207"/>
    </source>
</evidence>
<feature type="compositionally biased region" description="Basic and acidic residues" evidence="1">
    <location>
        <begin position="616"/>
        <end position="625"/>
    </location>
</feature>
<comment type="caution">
    <text evidence="3">The sequence shown here is derived from an EMBL/GenBank/DDBJ whole genome shotgun (WGS) entry which is preliminary data.</text>
</comment>
<accession>A0ABR3AHW7</accession>
<feature type="compositionally biased region" description="Basic residues" evidence="1">
    <location>
        <begin position="878"/>
        <end position="887"/>
    </location>
</feature>
<feature type="region of interest" description="Disordered" evidence="1">
    <location>
        <begin position="517"/>
        <end position="558"/>
    </location>
</feature>
<feature type="compositionally biased region" description="Polar residues" evidence="1">
    <location>
        <begin position="215"/>
        <end position="233"/>
    </location>
</feature>
<feature type="compositionally biased region" description="Low complexity" evidence="1">
    <location>
        <begin position="707"/>
        <end position="723"/>
    </location>
</feature>
<keyword evidence="4" id="KW-1185">Reference proteome</keyword>
<evidence type="ECO:0000313" key="3">
    <source>
        <dbReference type="EMBL" id="KAL0073789.1"/>
    </source>
</evidence>
<feature type="region of interest" description="Disordered" evidence="1">
    <location>
        <begin position="205"/>
        <end position="248"/>
    </location>
</feature>
<protein>
    <submittedName>
        <fullName evidence="3">Uncharacterized protein</fullName>
    </submittedName>
</protein>
<proteinExistence type="predicted"/>
<feature type="region of interest" description="Disordered" evidence="1">
    <location>
        <begin position="600"/>
        <end position="764"/>
    </location>
</feature>